<evidence type="ECO:0000313" key="4">
    <source>
        <dbReference type="EMBL" id="PHO17870.1"/>
    </source>
</evidence>
<dbReference type="InterPro" id="IPR032816">
    <property type="entry name" value="VTT_dom"/>
</dbReference>
<evidence type="ECO:0000259" key="2">
    <source>
        <dbReference type="Pfam" id="PF09335"/>
    </source>
</evidence>
<dbReference type="Proteomes" id="UP000221222">
    <property type="component" value="Unassembled WGS sequence"/>
</dbReference>
<reference evidence="4 5" key="1">
    <citation type="submission" date="2017-09" db="EMBL/GenBank/DDBJ databases">
        <title>Arcobacter canalis sp. nov., a new species isolated from a water canal contaminated with urban sewage.</title>
        <authorList>
            <person name="Perez-Cataluna A."/>
            <person name="Salas-Masso N."/>
            <person name="Figueras M.J."/>
        </authorList>
    </citation>
    <scope>NUCLEOTIDE SEQUENCE [LARGE SCALE GENOMIC DNA]</scope>
    <source>
        <strain evidence="4 5">F98-3</strain>
    </source>
</reference>
<dbReference type="PANTHER" id="PTHR42709">
    <property type="entry name" value="ALKALINE PHOSPHATASE LIKE PROTEIN"/>
    <property type="match status" value="1"/>
</dbReference>
<feature type="transmembrane region" description="Helical" evidence="1">
    <location>
        <begin position="115"/>
        <end position="138"/>
    </location>
</feature>
<feature type="transmembrane region" description="Helical" evidence="1">
    <location>
        <begin position="33"/>
        <end position="56"/>
    </location>
</feature>
<dbReference type="AlphaFoldDB" id="A0A2G1DHG0"/>
<keyword evidence="1" id="KW-1133">Transmembrane helix</keyword>
<dbReference type="InterPro" id="IPR051311">
    <property type="entry name" value="DedA_domain"/>
</dbReference>
<dbReference type="PANTHER" id="PTHR42709:SF4">
    <property type="entry name" value="INNER MEMBRANE PROTEIN YQAA"/>
    <property type="match status" value="1"/>
</dbReference>
<dbReference type="EMBL" id="NXFY01000011">
    <property type="protein sequence ID" value="PHO17870.1"/>
    <property type="molecule type" value="Genomic_DNA"/>
</dbReference>
<evidence type="ECO:0000256" key="1">
    <source>
        <dbReference type="SAM" id="Phobius"/>
    </source>
</evidence>
<feature type="transmembrane region" description="Helical" evidence="1">
    <location>
        <begin position="85"/>
        <end position="109"/>
    </location>
</feature>
<evidence type="ECO:0000313" key="5">
    <source>
        <dbReference type="Proteomes" id="UP000221222"/>
    </source>
</evidence>
<dbReference type="Proteomes" id="UP000262712">
    <property type="component" value="Chromosome"/>
</dbReference>
<protein>
    <submittedName>
        <fullName evidence="3">Membrane protein YqaA, SNARE-associated domain</fullName>
    </submittedName>
</protein>
<keyword evidence="1" id="KW-0472">Membrane</keyword>
<dbReference type="EMBL" id="CP032098">
    <property type="protein sequence ID" value="AXX91055.1"/>
    <property type="molecule type" value="Genomic_DNA"/>
</dbReference>
<name>A0A2G1DHG0_9BACT</name>
<dbReference type="Pfam" id="PF09335">
    <property type="entry name" value="VTT_dom"/>
    <property type="match status" value="1"/>
</dbReference>
<evidence type="ECO:0000313" key="6">
    <source>
        <dbReference type="Proteomes" id="UP000262712"/>
    </source>
</evidence>
<gene>
    <name evidence="3" type="ORF">AMOL_0014</name>
    <name evidence="4" type="ORF">CPU12_08005</name>
</gene>
<sequence length="139" mass="16129">MVYITLFFVSLISATLFPLGSEGLLIFNINEGYNLYALLIFATLGNVLGSIINYILGFKGEQFLQNKKILDENKIFKYKKFFEKYGFYSLFLSWAPIIGDPITLIAGVFKYSFKKFIFIVLISKFLRYLFLSFVTLYLI</sequence>
<dbReference type="RefSeq" id="WP_099342583.1">
    <property type="nucleotide sequence ID" value="NZ_CP032098.1"/>
</dbReference>
<organism evidence="4 5">
    <name type="scientific">Malaciobacter molluscorum LMG 25693</name>
    <dbReference type="NCBI Taxonomy" id="870501"/>
    <lineage>
        <taxon>Bacteria</taxon>
        <taxon>Pseudomonadati</taxon>
        <taxon>Campylobacterota</taxon>
        <taxon>Epsilonproteobacteria</taxon>
        <taxon>Campylobacterales</taxon>
        <taxon>Arcobacteraceae</taxon>
        <taxon>Malaciobacter</taxon>
    </lineage>
</organism>
<accession>A0A2G1DHG0</accession>
<feature type="domain" description="VTT" evidence="2">
    <location>
        <begin position="34"/>
        <end position="134"/>
    </location>
</feature>
<dbReference type="KEGG" id="amol:AMOL_0014"/>
<keyword evidence="5" id="KW-1185">Reference proteome</keyword>
<proteinExistence type="predicted"/>
<reference evidence="3 6" key="2">
    <citation type="submission" date="2018-08" db="EMBL/GenBank/DDBJ databases">
        <title>Complete genome of the Arcobacter molluscorum type strain LMG 25693.</title>
        <authorList>
            <person name="Miller W.G."/>
            <person name="Yee E."/>
            <person name="Bono J.L."/>
        </authorList>
    </citation>
    <scope>NUCLEOTIDE SEQUENCE [LARGE SCALE GENOMIC DNA]</scope>
    <source>
        <strain evidence="3 6">CECT 7696</strain>
    </source>
</reference>
<keyword evidence="1" id="KW-0812">Transmembrane</keyword>
<evidence type="ECO:0000313" key="3">
    <source>
        <dbReference type="EMBL" id="AXX91055.1"/>
    </source>
</evidence>